<name>A0AAD8GXZ1_9APIA</name>
<dbReference type="EMBL" id="JAUIZM010000011">
    <property type="protein sequence ID" value="KAK1356663.1"/>
    <property type="molecule type" value="Genomic_DNA"/>
</dbReference>
<gene>
    <name evidence="1" type="ORF">POM88_049919</name>
</gene>
<keyword evidence="2" id="KW-1185">Reference proteome</keyword>
<comment type="caution">
    <text evidence="1">The sequence shown here is derived from an EMBL/GenBank/DDBJ whole genome shotgun (WGS) entry which is preliminary data.</text>
</comment>
<proteinExistence type="predicted"/>
<reference evidence="1" key="1">
    <citation type="submission" date="2023-02" db="EMBL/GenBank/DDBJ databases">
        <title>Genome of toxic invasive species Heracleum sosnowskyi carries increased number of genes despite the absence of recent whole-genome duplications.</title>
        <authorList>
            <person name="Schelkunov M."/>
            <person name="Shtratnikova V."/>
            <person name="Makarenko M."/>
            <person name="Klepikova A."/>
            <person name="Omelchenko D."/>
            <person name="Novikova G."/>
            <person name="Obukhova E."/>
            <person name="Bogdanov V."/>
            <person name="Penin A."/>
            <person name="Logacheva M."/>
        </authorList>
    </citation>
    <scope>NUCLEOTIDE SEQUENCE</scope>
    <source>
        <strain evidence="1">Hsosn_3</strain>
        <tissue evidence="1">Leaf</tissue>
    </source>
</reference>
<dbReference type="Proteomes" id="UP001237642">
    <property type="component" value="Unassembled WGS sequence"/>
</dbReference>
<accession>A0AAD8GXZ1</accession>
<evidence type="ECO:0000313" key="2">
    <source>
        <dbReference type="Proteomes" id="UP001237642"/>
    </source>
</evidence>
<evidence type="ECO:0000313" key="1">
    <source>
        <dbReference type="EMBL" id="KAK1356663.1"/>
    </source>
</evidence>
<sequence length="499" mass="55729">MEELQGGAAQQTTSKEKRLWLAEVFNVVYRGRDNIKPQKQIGKIKVSDGVNDHYLYKVEEVDEGKPSLQQIDELVLSGPTKSSISAQDSLKIDVDLFGGAFKDALYIDDCPTDDFLKKGSPLEMKIVSEDGTGEIYVLYAVFDNAIEAQLETTSRSNNIDDMEELQGGAAQQTTSKEKRLWLAEVFNVVYRGRDNIKPQKQIGTIKVSDDVNDHYFYKVEEVDEGKPSLQQIDELVLSGPTKSSISAEDSLKIDVDLFGGAFKDALYIDDCPTDDFLKKGSPLEMKIVSEDGTGEIYVLYAVFDNAIEAQLETTSRSNNIDDMEELQGGAAQQTTSKEKRLWLAEVFNVVYRGRDNIKPQKQIGKIKVSDGVNDHYLYKVEEVDEGKPSLQQIDELVLSGPTKSSISAQDSLKIDVDLFGGAFKDALYIDDCPTDDFLKKGSPLEMKIVSEDGTGEIYVLYAVFDNAIEAQLEFLFPECNQSNKYTRVDTRSSMQSHLF</sequence>
<dbReference type="AlphaFoldDB" id="A0AAD8GXZ1"/>
<reference evidence="1" key="2">
    <citation type="submission" date="2023-05" db="EMBL/GenBank/DDBJ databases">
        <authorList>
            <person name="Schelkunov M.I."/>
        </authorList>
    </citation>
    <scope>NUCLEOTIDE SEQUENCE</scope>
    <source>
        <strain evidence="1">Hsosn_3</strain>
        <tissue evidence="1">Leaf</tissue>
    </source>
</reference>
<protein>
    <submittedName>
        <fullName evidence="1">Uncharacterized protein</fullName>
    </submittedName>
</protein>
<organism evidence="1 2">
    <name type="scientific">Heracleum sosnowskyi</name>
    <dbReference type="NCBI Taxonomy" id="360622"/>
    <lineage>
        <taxon>Eukaryota</taxon>
        <taxon>Viridiplantae</taxon>
        <taxon>Streptophyta</taxon>
        <taxon>Embryophyta</taxon>
        <taxon>Tracheophyta</taxon>
        <taxon>Spermatophyta</taxon>
        <taxon>Magnoliopsida</taxon>
        <taxon>eudicotyledons</taxon>
        <taxon>Gunneridae</taxon>
        <taxon>Pentapetalae</taxon>
        <taxon>asterids</taxon>
        <taxon>campanulids</taxon>
        <taxon>Apiales</taxon>
        <taxon>Apiaceae</taxon>
        <taxon>Apioideae</taxon>
        <taxon>apioid superclade</taxon>
        <taxon>Tordylieae</taxon>
        <taxon>Tordyliinae</taxon>
        <taxon>Heracleum</taxon>
    </lineage>
</organism>